<reference evidence="3 4" key="1">
    <citation type="submission" date="2018-07" db="EMBL/GenBank/DDBJ databases">
        <title>New species, Clostridium PI-S10-A1B.</title>
        <authorList>
            <person name="Krishna G."/>
            <person name="Summeta K."/>
            <person name="Shikha S."/>
            <person name="Prabhu P.B."/>
            <person name="Suresh K."/>
        </authorList>
    </citation>
    <scope>NUCLEOTIDE SEQUENCE [LARGE SCALE GENOMIC DNA]</scope>
    <source>
        <strain evidence="3 4">PI-S10-A1B</strain>
    </source>
</reference>
<comment type="caution">
    <text evidence="3">The sequence shown here is derived from an EMBL/GenBank/DDBJ whole genome shotgun (WGS) entry which is preliminary data.</text>
</comment>
<organism evidence="3 4">
    <name type="scientific">Lacrimispora amygdalina</name>
    <dbReference type="NCBI Taxonomy" id="253257"/>
    <lineage>
        <taxon>Bacteria</taxon>
        <taxon>Bacillati</taxon>
        <taxon>Bacillota</taxon>
        <taxon>Clostridia</taxon>
        <taxon>Lachnospirales</taxon>
        <taxon>Lachnospiraceae</taxon>
        <taxon>Lacrimispora</taxon>
    </lineage>
</organism>
<dbReference type="InterPro" id="IPR018698">
    <property type="entry name" value="VWA-like_dom"/>
</dbReference>
<evidence type="ECO:0000259" key="2">
    <source>
        <dbReference type="Pfam" id="PF13203"/>
    </source>
</evidence>
<name>A0A3E2N9N6_9FIRM</name>
<dbReference type="Pfam" id="PF09967">
    <property type="entry name" value="DUF2201"/>
    <property type="match status" value="1"/>
</dbReference>
<dbReference type="RefSeq" id="WP_117418203.1">
    <property type="nucleotide sequence ID" value="NZ_QOHO01000055.1"/>
</dbReference>
<dbReference type="SUPFAM" id="SSF53300">
    <property type="entry name" value="vWA-like"/>
    <property type="match status" value="1"/>
</dbReference>
<feature type="domain" description="VWA-like" evidence="1">
    <location>
        <begin position="292"/>
        <end position="431"/>
    </location>
</feature>
<protein>
    <submittedName>
        <fullName evidence="3">Metallopeptidase</fullName>
    </submittedName>
</protein>
<dbReference type="Pfam" id="PF13203">
    <property type="entry name" value="DUF2201_N"/>
    <property type="match status" value="1"/>
</dbReference>
<accession>A0A3E2N9N6</accession>
<evidence type="ECO:0000313" key="3">
    <source>
        <dbReference type="EMBL" id="RFZ77692.1"/>
    </source>
</evidence>
<dbReference type="InterPro" id="IPR036465">
    <property type="entry name" value="vWFA_dom_sf"/>
</dbReference>
<dbReference type="AlphaFoldDB" id="A0A3E2N9N6"/>
<gene>
    <name evidence="3" type="ORF">DS742_17135</name>
</gene>
<evidence type="ECO:0000259" key="1">
    <source>
        <dbReference type="Pfam" id="PF09967"/>
    </source>
</evidence>
<dbReference type="EMBL" id="QOHO01000055">
    <property type="protein sequence ID" value="RFZ77692.1"/>
    <property type="molecule type" value="Genomic_DNA"/>
</dbReference>
<dbReference type="CDD" id="cd00198">
    <property type="entry name" value="vWFA"/>
    <property type="match status" value="1"/>
</dbReference>
<dbReference type="InterPro" id="IPR025154">
    <property type="entry name" value="Put_metallopeptidase_dom"/>
</dbReference>
<sequence length="446" mass="53044">MIDPVRQRQLDELNEVELGHEILDNARNELYLNFRYLDVALSSFRFEAERSGSGMSTDGYVIYYQPELLFTMFQRGRILINRACLHMLFHCLFCHLGSMGNRQKHYWDLACDIAVESILDGFYVKSVFRHQSPYRREIYGQFRTKLPVFTAEGIYHILMEMNPSEEAFRRMEAEFYVDSHDKWEQEEDPRFKVERQNKWQDIREKMETEMESFGEKDDESSRQLLEQVKIENRERYDYKRFLRKFAVLKEEAEVDPDSFDSIFYTYGLTLYKNMPLIEPLETREVFKIEDFVIVIDTSMSVSGDLVRSFLEQTYEVLGETESYFRKLNIHIIQCDEQIRSDAIITSREEMEDYMKQFTLSGFGGTDFRPAFEYVNGLLNKGAFKKLRGLLYFTDGKGIYPVKMPPYETAFVFMEDQYEDISVPGWAMKVVLTREDLEVKLQENKKR</sequence>
<proteinExistence type="predicted"/>
<feature type="domain" description="Putative metallopeptidase" evidence="2">
    <location>
        <begin position="24"/>
        <end position="244"/>
    </location>
</feature>
<dbReference type="PANTHER" id="PTHR38730:SF1">
    <property type="entry name" value="SLL7028 PROTEIN"/>
    <property type="match status" value="1"/>
</dbReference>
<dbReference type="OrthoDB" id="9809307at2"/>
<dbReference type="PANTHER" id="PTHR38730">
    <property type="entry name" value="SLL7028 PROTEIN"/>
    <property type="match status" value="1"/>
</dbReference>
<dbReference type="Proteomes" id="UP000260680">
    <property type="component" value="Unassembled WGS sequence"/>
</dbReference>
<evidence type="ECO:0000313" key="4">
    <source>
        <dbReference type="Proteomes" id="UP000260680"/>
    </source>
</evidence>